<evidence type="ECO:0008006" key="6">
    <source>
        <dbReference type="Google" id="ProtNLM"/>
    </source>
</evidence>
<accession>A0ABQ9X3P7</accession>
<feature type="transmembrane region" description="Helical" evidence="2">
    <location>
        <begin position="1140"/>
        <end position="1165"/>
    </location>
</feature>
<dbReference type="InterPro" id="IPR011050">
    <property type="entry name" value="Pectin_lyase_fold/virulence"/>
</dbReference>
<evidence type="ECO:0000256" key="2">
    <source>
        <dbReference type="SAM" id="Phobius"/>
    </source>
</evidence>
<dbReference type="EMBL" id="JARBJD010000229">
    <property type="protein sequence ID" value="KAK2946396.1"/>
    <property type="molecule type" value="Genomic_DNA"/>
</dbReference>
<keyword evidence="2" id="KW-0812">Transmembrane</keyword>
<keyword evidence="2" id="KW-1133">Transmembrane helix</keyword>
<sequence length="1216" mass="130133">MIKALWLLILTIASHGATPLSEIMDHHLSRDNRNKQQSDDVLHLSPGVFELLDYPVVSTMLKLEGNISTISHANPERQALMNELENDHSHHLNHFVKGHTDASNSLFLFDNSTVSLNKLIFDCGCDGIALAKVRSSEVVVSSSQIVSNSKQTAFVVGTGLDEVGSSINVFDSSHISSSSIVLLPLVSTSTSPPTSPRDSSSMHTPHSDDVSPFLSVSVDGLVLSDVELILGTGPLLDFGLFSHHSTRSDENSFGEISTLLVGSVLRNVTSRGCSRSELVLPKGLSQKLVATSVTLSTSHLYGTGCLDINTFGSVGCVNTSFSHCSSNAEDSFTRKHFKQGERYVFEKNLDITLTFHLCTFYSMTSDIYGACISLVATNFLTITECSFNNTKGKYGGAIYANCRDVAKGISSVSLSLFVNCEAQTAGALYCADSKELSINKCFFKDTTTTVSQSVGGAVLIAHTNTATITNCVFMDGTACDDRGRGGAIRIVTTWLSLTSAQFIRNSAPFGSDLDVAADSGDTPSELLTLVSDCHTDQPDTSVYFRDEGIQTGIFEQFGTTTTITNLEIIFSGSDFQGAIEVETADAVQGTMLLLLDNSETYTPSSVDSPPATFRVVVVDFPDPSTTGISEVMSFDDLERLQSSCTYSLIAASISATPLDIPSPPPSIFTFDAPRVRTILCQPGTIGEMLISLEGHKLTVGDYTIHFEGSPSLSLTVTFTENQEGSPNQFSSTGSVGPGGRDERFIFGETYNVDMITFNDVPVLMETVGLSVVLPPFETQFEIEVNKAEGGDGRCRGEDNSCGSLDAAFEAVMKIAMKQTTLKLVRSGTLSNAHSISDECEVLLINGDQIRPSLIVPETFSSNPLVVLSVLKASLTLIDVDALIHSVSLSLKLVRVSSGSFEFSNGVISYKPASTANSAIGNADSDLCSWTTGTIELVNSTAMFESCTLTNLAQGAIIQKGGKVTLKEVSFQSNGPRSPDFPSARRNVMCSENGKLEVGGPKGDGGNHDLPGFGISSEGCSVSGTAATLSNPSLDISKSKITHDKKAGTFELELVGSGFLPCGLKVEVYTDSEDDNSGESSVLDVDTDTAVLFNETRIEFIVTPNDVANLSKKAEWKVRLLNGNSSIGTEHLVLQGKPRSMVWLIPVIIVVVVVIAAVIVALILIWRCRSKKPAEKKEDAIENADDTTTTEMKEAVSDQPDTEREGEPVIDVSDSKM</sequence>
<comment type="caution">
    <text evidence="4">The sequence shown here is derived from an EMBL/GenBank/DDBJ whole genome shotgun (WGS) entry which is preliminary data.</text>
</comment>
<name>A0ABQ9X3P7_9EUKA</name>
<gene>
    <name evidence="4" type="ORF">BLNAU_18647</name>
</gene>
<keyword evidence="5" id="KW-1185">Reference proteome</keyword>
<dbReference type="SUPFAM" id="SSF51126">
    <property type="entry name" value="Pectin lyase-like"/>
    <property type="match status" value="1"/>
</dbReference>
<feature type="region of interest" description="Disordered" evidence="1">
    <location>
        <begin position="1172"/>
        <end position="1216"/>
    </location>
</feature>
<keyword evidence="3" id="KW-0732">Signal</keyword>
<feature type="signal peptide" evidence="3">
    <location>
        <begin position="1"/>
        <end position="16"/>
    </location>
</feature>
<dbReference type="Proteomes" id="UP001281761">
    <property type="component" value="Unassembled WGS sequence"/>
</dbReference>
<keyword evidence="2" id="KW-0472">Membrane</keyword>
<organism evidence="4 5">
    <name type="scientific">Blattamonas nauphoetae</name>
    <dbReference type="NCBI Taxonomy" id="2049346"/>
    <lineage>
        <taxon>Eukaryota</taxon>
        <taxon>Metamonada</taxon>
        <taxon>Preaxostyla</taxon>
        <taxon>Oxymonadida</taxon>
        <taxon>Blattamonas</taxon>
    </lineage>
</organism>
<proteinExistence type="predicted"/>
<evidence type="ECO:0000313" key="5">
    <source>
        <dbReference type="Proteomes" id="UP001281761"/>
    </source>
</evidence>
<feature type="compositionally biased region" description="Basic and acidic residues" evidence="1">
    <location>
        <begin position="1190"/>
        <end position="1216"/>
    </location>
</feature>
<reference evidence="4 5" key="1">
    <citation type="journal article" date="2022" name="bioRxiv">
        <title>Genomics of Preaxostyla Flagellates Illuminates Evolutionary Transitions and the Path Towards Mitochondrial Loss.</title>
        <authorList>
            <person name="Novak L.V.F."/>
            <person name="Treitli S.C."/>
            <person name="Pyrih J."/>
            <person name="Halakuc P."/>
            <person name="Pipaliya S.V."/>
            <person name="Vacek V."/>
            <person name="Brzon O."/>
            <person name="Soukal P."/>
            <person name="Eme L."/>
            <person name="Dacks J.B."/>
            <person name="Karnkowska A."/>
            <person name="Elias M."/>
            <person name="Hampl V."/>
        </authorList>
    </citation>
    <scope>NUCLEOTIDE SEQUENCE [LARGE SCALE GENOMIC DNA]</scope>
    <source>
        <strain evidence="4">NAU3</strain>
        <tissue evidence="4">Gut</tissue>
    </source>
</reference>
<evidence type="ECO:0000256" key="1">
    <source>
        <dbReference type="SAM" id="MobiDB-lite"/>
    </source>
</evidence>
<evidence type="ECO:0000313" key="4">
    <source>
        <dbReference type="EMBL" id="KAK2946396.1"/>
    </source>
</evidence>
<evidence type="ECO:0000256" key="3">
    <source>
        <dbReference type="SAM" id="SignalP"/>
    </source>
</evidence>
<feature type="chain" id="PRO_5046617065" description="Right handed beta helix domain-containing protein" evidence="3">
    <location>
        <begin position="17"/>
        <end position="1216"/>
    </location>
</feature>
<protein>
    <recommendedName>
        <fullName evidence="6">Right handed beta helix domain-containing protein</fullName>
    </recommendedName>
</protein>